<dbReference type="EMBL" id="ML120425">
    <property type="protein sequence ID" value="RPA95491.1"/>
    <property type="molecule type" value="Genomic_DNA"/>
</dbReference>
<sequence length="147" mass="16318">MWKQGEVLCNVYSLGDRNSPCVNHTTSETHPHGFPSALSHSFFSFLSFSSVTQPSACFLCFLSCAFWAHQYSIATERTYVFLGKLAEIIILLQFGLLPPLLSNNSLLRLTNSSYDNIKLPFGIRFATTSTLVSRSPSRVGPNVCKMS</sequence>
<keyword evidence="1" id="KW-0812">Transmembrane</keyword>
<proteinExistence type="predicted"/>
<organism evidence="2 3">
    <name type="scientific">Choiromyces venosus 120613-1</name>
    <dbReference type="NCBI Taxonomy" id="1336337"/>
    <lineage>
        <taxon>Eukaryota</taxon>
        <taxon>Fungi</taxon>
        <taxon>Dikarya</taxon>
        <taxon>Ascomycota</taxon>
        <taxon>Pezizomycotina</taxon>
        <taxon>Pezizomycetes</taxon>
        <taxon>Pezizales</taxon>
        <taxon>Tuberaceae</taxon>
        <taxon>Choiromyces</taxon>
    </lineage>
</organism>
<accession>A0A3N4JFK7</accession>
<evidence type="ECO:0000313" key="2">
    <source>
        <dbReference type="EMBL" id="RPA95491.1"/>
    </source>
</evidence>
<name>A0A3N4JFK7_9PEZI</name>
<evidence type="ECO:0000313" key="3">
    <source>
        <dbReference type="Proteomes" id="UP000276215"/>
    </source>
</evidence>
<keyword evidence="3" id="KW-1185">Reference proteome</keyword>
<feature type="transmembrane region" description="Helical" evidence="1">
    <location>
        <begin position="79"/>
        <end position="101"/>
    </location>
</feature>
<dbReference type="AlphaFoldDB" id="A0A3N4JFK7"/>
<protein>
    <submittedName>
        <fullName evidence="2">Uncharacterized protein</fullName>
    </submittedName>
</protein>
<reference evidence="2 3" key="1">
    <citation type="journal article" date="2018" name="Nat. Ecol. Evol.">
        <title>Pezizomycetes genomes reveal the molecular basis of ectomycorrhizal truffle lifestyle.</title>
        <authorList>
            <person name="Murat C."/>
            <person name="Payen T."/>
            <person name="Noel B."/>
            <person name="Kuo A."/>
            <person name="Morin E."/>
            <person name="Chen J."/>
            <person name="Kohler A."/>
            <person name="Krizsan K."/>
            <person name="Balestrini R."/>
            <person name="Da Silva C."/>
            <person name="Montanini B."/>
            <person name="Hainaut M."/>
            <person name="Levati E."/>
            <person name="Barry K.W."/>
            <person name="Belfiori B."/>
            <person name="Cichocki N."/>
            <person name="Clum A."/>
            <person name="Dockter R.B."/>
            <person name="Fauchery L."/>
            <person name="Guy J."/>
            <person name="Iotti M."/>
            <person name="Le Tacon F."/>
            <person name="Lindquist E.A."/>
            <person name="Lipzen A."/>
            <person name="Malagnac F."/>
            <person name="Mello A."/>
            <person name="Molinier V."/>
            <person name="Miyauchi S."/>
            <person name="Poulain J."/>
            <person name="Riccioni C."/>
            <person name="Rubini A."/>
            <person name="Sitrit Y."/>
            <person name="Splivallo R."/>
            <person name="Traeger S."/>
            <person name="Wang M."/>
            <person name="Zifcakova L."/>
            <person name="Wipf D."/>
            <person name="Zambonelli A."/>
            <person name="Paolocci F."/>
            <person name="Nowrousian M."/>
            <person name="Ottonello S."/>
            <person name="Baldrian P."/>
            <person name="Spatafora J.W."/>
            <person name="Henrissat B."/>
            <person name="Nagy L.G."/>
            <person name="Aury J.M."/>
            <person name="Wincker P."/>
            <person name="Grigoriev I.V."/>
            <person name="Bonfante P."/>
            <person name="Martin F.M."/>
        </authorList>
    </citation>
    <scope>NUCLEOTIDE SEQUENCE [LARGE SCALE GENOMIC DNA]</scope>
    <source>
        <strain evidence="2 3">120613-1</strain>
    </source>
</reference>
<keyword evidence="1" id="KW-0472">Membrane</keyword>
<evidence type="ECO:0000256" key="1">
    <source>
        <dbReference type="SAM" id="Phobius"/>
    </source>
</evidence>
<dbReference type="Proteomes" id="UP000276215">
    <property type="component" value="Unassembled WGS sequence"/>
</dbReference>
<gene>
    <name evidence="2" type="ORF">L873DRAFT_1314332</name>
</gene>
<keyword evidence="1" id="KW-1133">Transmembrane helix</keyword>
<feature type="transmembrane region" description="Helical" evidence="1">
    <location>
        <begin position="42"/>
        <end position="67"/>
    </location>
</feature>